<dbReference type="Proteomes" id="UP000299102">
    <property type="component" value="Unassembled WGS sequence"/>
</dbReference>
<proteinExistence type="predicted"/>
<gene>
    <name evidence="1" type="ORF">EVAR_85374_1</name>
</gene>
<reference evidence="1 2" key="1">
    <citation type="journal article" date="2019" name="Commun. Biol.">
        <title>The bagworm genome reveals a unique fibroin gene that provides high tensile strength.</title>
        <authorList>
            <person name="Kono N."/>
            <person name="Nakamura H."/>
            <person name="Ohtoshi R."/>
            <person name="Tomita M."/>
            <person name="Numata K."/>
            <person name="Arakawa K."/>
        </authorList>
    </citation>
    <scope>NUCLEOTIDE SEQUENCE [LARGE SCALE GENOMIC DNA]</scope>
</reference>
<evidence type="ECO:0000313" key="2">
    <source>
        <dbReference type="Proteomes" id="UP000299102"/>
    </source>
</evidence>
<name>A0A4C1WS31_EUMVA</name>
<protein>
    <submittedName>
        <fullName evidence="1">Uncharacterized protein</fullName>
    </submittedName>
</protein>
<dbReference type="AlphaFoldDB" id="A0A4C1WS31"/>
<accession>A0A4C1WS31</accession>
<dbReference type="EMBL" id="BGZK01000638">
    <property type="protein sequence ID" value="GBP54071.1"/>
    <property type="molecule type" value="Genomic_DNA"/>
</dbReference>
<evidence type="ECO:0000313" key="1">
    <source>
        <dbReference type="EMBL" id="GBP54071.1"/>
    </source>
</evidence>
<comment type="caution">
    <text evidence="1">The sequence shown here is derived from an EMBL/GenBank/DDBJ whole genome shotgun (WGS) entry which is preliminary data.</text>
</comment>
<dbReference type="OrthoDB" id="3200163at2759"/>
<organism evidence="1 2">
    <name type="scientific">Eumeta variegata</name>
    <name type="common">Bagworm moth</name>
    <name type="synonym">Eumeta japonica</name>
    <dbReference type="NCBI Taxonomy" id="151549"/>
    <lineage>
        <taxon>Eukaryota</taxon>
        <taxon>Metazoa</taxon>
        <taxon>Ecdysozoa</taxon>
        <taxon>Arthropoda</taxon>
        <taxon>Hexapoda</taxon>
        <taxon>Insecta</taxon>
        <taxon>Pterygota</taxon>
        <taxon>Neoptera</taxon>
        <taxon>Endopterygota</taxon>
        <taxon>Lepidoptera</taxon>
        <taxon>Glossata</taxon>
        <taxon>Ditrysia</taxon>
        <taxon>Tineoidea</taxon>
        <taxon>Psychidae</taxon>
        <taxon>Oiketicinae</taxon>
        <taxon>Eumeta</taxon>
    </lineage>
</organism>
<sequence>MLNLHKDEFYMARGASSDMRIRSLLNLTEDYHQIVSNRASGNCIRALQWRVDGSVTSAESADAVGERSGELVEFTGKRRNEQNSNKTAEKPSAHIYDQEALSACKAVTVRHEYSIRFQEAGNALVTPLGLRVSMNGGGHLASDGAPARLPQEDAI</sequence>
<keyword evidence="2" id="KW-1185">Reference proteome</keyword>